<evidence type="ECO:0000313" key="2">
    <source>
        <dbReference type="EMBL" id="RJP15969.1"/>
    </source>
</evidence>
<dbReference type="PANTHER" id="PTHR31527">
    <property type="entry name" value="RE64534P"/>
    <property type="match status" value="1"/>
</dbReference>
<dbReference type="PANTHER" id="PTHR31527:SF0">
    <property type="entry name" value="RE64534P"/>
    <property type="match status" value="1"/>
</dbReference>
<evidence type="ECO:0000313" key="3">
    <source>
        <dbReference type="Proteomes" id="UP000265882"/>
    </source>
</evidence>
<reference evidence="2 3" key="1">
    <citation type="journal article" date="2017" name="ISME J.">
        <title>Energy and carbon metabolisms in a deep terrestrial subsurface fluid microbial community.</title>
        <authorList>
            <person name="Momper L."/>
            <person name="Jungbluth S.P."/>
            <person name="Lee M.D."/>
            <person name="Amend J.P."/>
        </authorList>
    </citation>
    <scope>NUCLEOTIDE SEQUENCE [LARGE SCALE GENOMIC DNA]</scope>
    <source>
        <strain evidence="2">SURF_5</strain>
    </source>
</reference>
<dbReference type="Proteomes" id="UP000265882">
    <property type="component" value="Unassembled WGS sequence"/>
</dbReference>
<accession>A0A3A4N868</accession>
<feature type="domain" description="DUF1989" evidence="1">
    <location>
        <begin position="37"/>
        <end position="190"/>
    </location>
</feature>
<protein>
    <submittedName>
        <fullName evidence="2">Urea carboxylase-associated family protein</fullName>
    </submittedName>
</protein>
<organism evidence="2 3">
    <name type="scientific">Abyssobacteria bacterium (strain SURF_5)</name>
    <dbReference type="NCBI Taxonomy" id="2093360"/>
    <lineage>
        <taxon>Bacteria</taxon>
        <taxon>Pseudomonadati</taxon>
        <taxon>Candidatus Hydrogenedentota</taxon>
        <taxon>Candidatus Abyssobacteria</taxon>
    </lineage>
</organism>
<sequence length="219" mass="24121">MFVTGGDMAQKSRIRKQKSDKPIAAVEVLGYGGGFVRASSGNFIRITDIAGGQIGDLYAIAADDHEEFTSPSVTRLYNLTKFPRIGQSFYSNLERPLLCFVEDHSPGLHDMMMASCSKPFFESFGMEDHPNCHDNYFKTAAEAGITHRFKPDPINIFQNTPVMPDGSILAGITMTRPGDYVVLRAQADIILILTACSTEAINLCKSSPLRFEVFTQKPA</sequence>
<dbReference type="AlphaFoldDB" id="A0A3A4N868"/>
<evidence type="ECO:0000259" key="1">
    <source>
        <dbReference type="Pfam" id="PF09347"/>
    </source>
</evidence>
<gene>
    <name evidence="2" type="ORF">C4520_19745</name>
</gene>
<comment type="caution">
    <text evidence="2">The sequence shown here is derived from an EMBL/GenBank/DDBJ whole genome shotgun (WGS) entry which is preliminary data.</text>
</comment>
<dbReference type="InterPro" id="IPR018959">
    <property type="entry name" value="DUF1989"/>
</dbReference>
<name>A0A3A4N868_ABYX5</name>
<proteinExistence type="predicted"/>
<dbReference type="EMBL" id="QZKU01000130">
    <property type="protein sequence ID" value="RJP15969.1"/>
    <property type="molecule type" value="Genomic_DNA"/>
</dbReference>
<dbReference type="Pfam" id="PF09347">
    <property type="entry name" value="DUF1989"/>
    <property type="match status" value="1"/>
</dbReference>